<feature type="region of interest" description="Disordered" evidence="1">
    <location>
        <begin position="513"/>
        <end position="544"/>
    </location>
</feature>
<feature type="compositionally biased region" description="Basic and acidic residues" evidence="1">
    <location>
        <begin position="399"/>
        <end position="408"/>
    </location>
</feature>
<keyword evidence="3" id="KW-1185">Reference proteome</keyword>
<proteinExistence type="predicted"/>
<comment type="caution">
    <text evidence="2">The sequence shown here is derived from an EMBL/GenBank/DDBJ whole genome shotgun (WGS) entry which is preliminary data.</text>
</comment>
<evidence type="ECO:0000313" key="2">
    <source>
        <dbReference type="EMBL" id="KAK7750493.1"/>
    </source>
</evidence>
<feature type="compositionally biased region" description="Low complexity" evidence="1">
    <location>
        <begin position="426"/>
        <end position="445"/>
    </location>
</feature>
<evidence type="ECO:0000313" key="3">
    <source>
        <dbReference type="Proteomes" id="UP001320420"/>
    </source>
</evidence>
<sequence length="544" mass="58614">MPGHLNQHVPSTAGVGAGQALTAKRSVRLLDPQGGGVHAPAASTSTTSQAYDPPRPPKEGCEWVWFPAGYWAERDVIEISPTRKPEPSTWPFRWNKRSVKESTGGWAQESPEGSPQEPVESPLTPPQHLQKPRQMPPLASPFLSEAAHVQSLQHPGISRGVSTDSESSLHVLGITRSEQKAPLSTPWPSGTTDDPIEEAKPQPYDIQPPAPTSHVIPKHQDGDKGDHSSMTRTRKLFGMTSKSHQTSASSSISASGSSLVRARNPEVTTPNLEHDSYFAPSELYPGGEARRVKTPPLREAMSDGRPRSFFFDISAPPSPSSIHDVGHGRMHQKSQHLPNALPDDDNNDGLPYFGNAKQPPNSNPLPPHGPVGSRSLRRSQDAGGGVGGGIANVRPGALTRHETARGQQEEWQAAAPPLPPPNSLSQTHHGQQQQQQPRKTRAQAQVNKNNPNHSHHGKQKDWREVPVAVDSYEGMAPGAFAFDLPEHLPSSPMCPANKKHVSGGTGVCVYHGRRKRSAGVDDDDDEGDVGSGGWSNSSGDGNWR</sequence>
<evidence type="ECO:0000256" key="1">
    <source>
        <dbReference type="SAM" id="MobiDB-lite"/>
    </source>
</evidence>
<feature type="compositionally biased region" description="Low complexity" evidence="1">
    <location>
        <begin position="534"/>
        <end position="544"/>
    </location>
</feature>
<dbReference type="AlphaFoldDB" id="A0AAN9UMZ8"/>
<feature type="region of interest" description="Disordered" evidence="1">
    <location>
        <begin position="82"/>
        <end position="462"/>
    </location>
</feature>
<gene>
    <name evidence="2" type="ORF">SLS62_007572</name>
</gene>
<accession>A0AAN9UMZ8</accession>
<dbReference type="EMBL" id="JAKJXP020000063">
    <property type="protein sequence ID" value="KAK7750493.1"/>
    <property type="molecule type" value="Genomic_DNA"/>
</dbReference>
<feature type="compositionally biased region" description="Low complexity" evidence="1">
    <location>
        <begin position="241"/>
        <end position="262"/>
    </location>
</feature>
<protein>
    <submittedName>
        <fullName evidence="2">Uncharacterized protein</fullName>
    </submittedName>
</protein>
<dbReference type="Proteomes" id="UP001320420">
    <property type="component" value="Unassembled WGS sequence"/>
</dbReference>
<reference evidence="2 3" key="1">
    <citation type="submission" date="2024-02" db="EMBL/GenBank/DDBJ databases">
        <title>De novo assembly and annotation of 12 fungi associated with fruit tree decline syndrome in Ontario, Canada.</title>
        <authorList>
            <person name="Sulman M."/>
            <person name="Ellouze W."/>
            <person name="Ilyukhin E."/>
        </authorList>
    </citation>
    <scope>NUCLEOTIDE SEQUENCE [LARGE SCALE GENOMIC DNA]</scope>
    <source>
        <strain evidence="2 3">M11/M66-122</strain>
    </source>
</reference>
<name>A0AAN9UMZ8_9PEZI</name>
<feature type="region of interest" description="Disordered" evidence="1">
    <location>
        <begin position="1"/>
        <end position="20"/>
    </location>
</feature>
<feature type="compositionally biased region" description="Basic and acidic residues" evidence="1">
    <location>
        <begin position="218"/>
        <end position="229"/>
    </location>
</feature>
<feature type="region of interest" description="Disordered" evidence="1">
    <location>
        <begin position="31"/>
        <end position="58"/>
    </location>
</feature>
<feature type="compositionally biased region" description="Low complexity" evidence="1">
    <location>
        <begin position="39"/>
        <end position="48"/>
    </location>
</feature>
<organism evidence="2 3">
    <name type="scientific">Diatrype stigma</name>
    <dbReference type="NCBI Taxonomy" id="117547"/>
    <lineage>
        <taxon>Eukaryota</taxon>
        <taxon>Fungi</taxon>
        <taxon>Dikarya</taxon>
        <taxon>Ascomycota</taxon>
        <taxon>Pezizomycotina</taxon>
        <taxon>Sordariomycetes</taxon>
        <taxon>Xylariomycetidae</taxon>
        <taxon>Xylariales</taxon>
        <taxon>Diatrypaceae</taxon>
        <taxon>Diatrype</taxon>
    </lineage>
</organism>